<dbReference type="EMBL" id="FNGA01000001">
    <property type="protein sequence ID" value="SDK48956.1"/>
    <property type="molecule type" value="Genomic_DNA"/>
</dbReference>
<dbReference type="InterPro" id="IPR018669">
    <property type="entry name" value="Toxin_HigB"/>
</dbReference>
<evidence type="ECO:0000313" key="1">
    <source>
        <dbReference type="EMBL" id="SDK48956.1"/>
    </source>
</evidence>
<sequence>MVVNVISTKTLNAYRNCYPEADQALRTWLVIMKKSNFKHFSELKQIFGSADLITNDVIVFNIKGNHFRLIVNIDFLRQSAYVKWFGRHKDYNKINPSEVKHEYPPC</sequence>
<name>A0A1G9CBE5_9BACT</name>
<keyword evidence="2" id="KW-1185">Reference proteome</keyword>
<proteinExistence type="predicted"/>
<dbReference type="OrthoDB" id="9799912at2"/>
<accession>A0A1G9CBE5</accession>
<reference evidence="2" key="1">
    <citation type="submission" date="2016-10" db="EMBL/GenBank/DDBJ databases">
        <authorList>
            <person name="Varghese N."/>
            <person name="Submissions S."/>
        </authorList>
    </citation>
    <scope>NUCLEOTIDE SEQUENCE [LARGE SCALE GENOMIC DNA]</scope>
    <source>
        <strain evidence="2">DSM 16995</strain>
    </source>
</reference>
<dbReference type="STRING" id="246191.SAMN05660337_0616"/>
<evidence type="ECO:0000313" key="2">
    <source>
        <dbReference type="Proteomes" id="UP000199053"/>
    </source>
</evidence>
<gene>
    <name evidence="1" type="ORF">SAMN05660337_0616</name>
</gene>
<dbReference type="AlphaFoldDB" id="A0A1G9CBE5"/>
<protein>
    <submittedName>
        <fullName evidence="1">mRNA interferase HigB</fullName>
    </submittedName>
</protein>
<dbReference type="GO" id="GO:0110001">
    <property type="term" value="C:toxin-antitoxin complex"/>
    <property type="evidence" value="ECO:0007669"/>
    <property type="project" value="InterPro"/>
</dbReference>
<organism evidence="1 2">
    <name type="scientific">Maridesulfovibrio ferrireducens</name>
    <dbReference type="NCBI Taxonomy" id="246191"/>
    <lineage>
        <taxon>Bacteria</taxon>
        <taxon>Pseudomonadati</taxon>
        <taxon>Thermodesulfobacteriota</taxon>
        <taxon>Desulfovibrionia</taxon>
        <taxon>Desulfovibrionales</taxon>
        <taxon>Desulfovibrionaceae</taxon>
        <taxon>Maridesulfovibrio</taxon>
    </lineage>
</organism>
<dbReference type="Pfam" id="PF09907">
    <property type="entry name" value="HigB_toxin"/>
    <property type="match status" value="1"/>
</dbReference>
<dbReference type="GO" id="GO:0003723">
    <property type="term" value="F:RNA binding"/>
    <property type="evidence" value="ECO:0007669"/>
    <property type="project" value="InterPro"/>
</dbReference>
<dbReference type="GO" id="GO:0004519">
    <property type="term" value="F:endonuclease activity"/>
    <property type="evidence" value="ECO:0007669"/>
    <property type="project" value="InterPro"/>
</dbReference>
<dbReference type="Proteomes" id="UP000199053">
    <property type="component" value="Unassembled WGS sequence"/>
</dbReference>